<dbReference type="InterPro" id="IPR052048">
    <property type="entry name" value="ST_Response_Regulator"/>
</dbReference>
<evidence type="ECO:0000256" key="1">
    <source>
        <dbReference type="ARBA" id="ARBA00018672"/>
    </source>
</evidence>
<dbReference type="Pfam" id="PF00072">
    <property type="entry name" value="Response_reg"/>
    <property type="match status" value="1"/>
</dbReference>
<reference evidence="5 6" key="1">
    <citation type="submission" date="2015-06" db="EMBL/GenBank/DDBJ databases">
        <title>Draft genome of the moderately acidophilic sulfate reducer Candidatus Desulfosporosinus acididurans strain M1.</title>
        <authorList>
            <person name="Poehlein A."/>
            <person name="Petzsch P."/>
            <person name="Johnson B.D."/>
            <person name="Schloemann M."/>
            <person name="Daniel R."/>
            <person name="Muehling M."/>
        </authorList>
    </citation>
    <scope>NUCLEOTIDE SEQUENCE [LARGE SCALE GENOMIC DNA]</scope>
    <source>
        <strain evidence="5 6">M1</strain>
    </source>
</reference>
<dbReference type="GO" id="GO:0000160">
    <property type="term" value="P:phosphorelay signal transduction system"/>
    <property type="evidence" value="ECO:0007669"/>
    <property type="project" value="InterPro"/>
</dbReference>
<dbReference type="EMBL" id="LDZY01000019">
    <property type="protein sequence ID" value="KLU63957.1"/>
    <property type="molecule type" value="Genomic_DNA"/>
</dbReference>
<dbReference type="PANTHER" id="PTHR43228:SF1">
    <property type="entry name" value="TWO-COMPONENT RESPONSE REGULATOR ARR22"/>
    <property type="match status" value="1"/>
</dbReference>
<proteinExistence type="predicted"/>
<dbReference type="SMART" id="SM00448">
    <property type="entry name" value="REC"/>
    <property type="match status" value="1"/>
</dbReference>
<dbReference type="RefSeq" id="WP_047811861.1">
    <property type="nucleotide sequence ID" value="NZ_LDZY01000019.1"/>
</dbReference>
<feature type="domain" description="Response regulatory" evidence="4">
    <location>
        <begin position="3"/>
        <end position="107"/>
    </location>
</feature>
<sequence length="107" mass="11809">MKRALIVDDSALKRRSIKNLLETSGFEVVGEADNGLSAVQLYNELKPDMVTMDITVPKLDGIKVIKMIKEIDNSARIIIITSLGHEHQVKDAISLGAVGFIMENFPE</sequence>
<dbReference type="AlphaFoldDB" id="A0A0J1FKL9"/>
<name>A0A0J1FKL9_9FIRM</name>
<dbReference type="PANTHER" id="PTHR43228">
    <property type="entry name" value="TWO-COMPONENT RESPONSE REGULATOR"/>
    <property type="match status" value="1"/>
</dbReference>
<feature type="modified residue" description="4-aspartylphosphate" evidence="3">
    <location>
        <position position="53"/>
    </location>
</feature>
<organism evidence="5 6">
    <name type="scientific">Desulfosporosinus acididurans</name>
    <dbReference type="NCBI Taxonomy" id="476652"/>
    <lineage>
        <taxon>Bacteria</taxon>
        <taxon>Bacillati</taxon>
        <taxon>Bacillota</taxon>
        <taxon>Clostridia</taxon>
        <taxon>Eubacteriales</taxon>
        <taxon>Desulfitobacteriaceae</taxon>
        <taxon>Desulfosporosinus</taxon>
    </lineage>
</organism>
<dbReference type="PATRIC" id="fig|476652.3.peg.4332"/>
<evidence type="ECO:0000256" key="2">
    <source>
        <dbReference type="ARBA" id="ARBA00024867"/>
    </source>
</evidence>
<accession>A0A0J1FKL9</accession>
<dbReference type="Gene3D" id="3.40.50.2300">
    <property type="match status" value="1"/>
</dbReference>
<dbReference type="STRING" id="476652.DEAC_c40870"/>
<evidence type="ECO:0000313" key="6">
    <source>
        <dbReference type="Proteomes" id="UP000036356"/>
    </source>
</evidence>
<dbReference type="InterPro" id="IPR001789">
    <property type="entry name" value="Sig_transdc_resp-reg_receiver"/>
</dbReference>
<keyword evidence="3" id="KW-0597">Phosphoprotein</keyword>
<gene>
    <name evidence="5" type="primary">cheY_7</name>
    <name evidence="5" type="ORF">DEAC_c40870</name>
</gene>
<protein>
    <recommendedName>
        <fullName evidence="1">Stage 0 sporulation protein A homolog</fullName>
    </recommendedName>
</protein>
<comment type="caution">
    <text evidence="5">The sequence shown here is derived from an EMBL/GenBank/DDBJ whole genome shotgun (WGS) entry which is preliminary data.</text>
</comment>
<comment type="function">
    <text evidence="2">May play the central regulatory role in sporulation. It may be an element of the effector pathway responsible for the activation of sporulation genes in response to nutritional stress. Spo0A may act in concert with spo0H (a sigma factor) to control the expression of some genes that are critical to the sporulation process.</text>
</comment>
<dbReference type="PROSITE" id="PS50110">
    <property type="entry name" value="RESPONSE_REGULATORY"/>
    <property type="match status" value="1"/>
</dbReference>
<evidence type="ECO:0000313" key="5">
    <source>
        <dbReference type="EMBL" id="KLU63957.1"/>
    </source>
</evidence>
<evidence type="ECO:0000256" key="3">
    <source>
        <dbReference type="PROSITE-ProRule" id="PRU00169"/>
    </source>
</evidence>
<dbReference type="InterPro" id="IPR011006">
    <property type="entry name" value="CheY-like_superfamily"/>
</dbReference>
<evidence type="ECO:0000259" key="4">
    <source>
        <dbReference type="PROSITE" id="PS50110"/>
    </source>
</evidence>
<dbReference type="SUPFAM" id="SSF52172">
    <property type="entry name" value="CheY-like"/>
    <property type="match status" value="1"/>
</dbReference>
<keyword evidence="6" id="KW-1185">Reference proteome</keyword>
<dbReference type="Proteomes" id="UP000036356">
    <property type="component" value="Unassembled WGS sequence"/>
</dbReference>